<evidence type="ECO:0000259" key="1">
    <source>
        <dbReference type="Pfam" id="PF07478"/>
    </source>
</evidence>
<feature type="domain" description="D-alanine--D-alanine ligase C-terminal" evidence="1">
    <location>
        <begin position="6"/>
        <end position="101"/>
    </location>
</feature>
<protein>
    <recommendedName>
        <fullName evidence="1">D-alanine--D-alanine ligase C-terminal domain-containing protein</fullName>
    </recommendedName>
</protein>
<dbReference type="GO" id="GO:0008716">
    <property type="term" value="F:D-alanine-D-alanine ligase activity"/>
    <property type="evidence" value="ECO:0007669"/>
    <property type="project" value="InterPro"/>
</dbReference>
<dbReference type="SUPFAM" id="SSF56059">
    <property type="entry name" value="Glutathione synthetase ATP-binding domain-like"/>
    <property type="match status" value="1"/>
</dbReference>
<dbReference type="PANTHER" id="PTHR23132">
    <property type="entry name" value="D-ALANINE--D-ALANINE LIGASE"/>
    <property type="match status" value="1"/>
</dbReference>
<evidence type="ECO:0000313" key="3">
    <source>
        <dbReference type="Proteomes" id="UP000231246"/>
    </source>
</evidence>
<sequence>MEKIRSYEYKWGGKKEQMVRADISKPMEEALIGYSRTAFQATECRDYARFDYRVGDDQQPYLVDINYNPGIGLNTHGLNNTLTMIASFDGYTFEDLVEKIVRTAATREGIL</sequence>
<reference evidence="2 3" key="1">
    <citation type="submission" date="2017-09" db="EMBL/GenBank/DDBJ databases">
        <title>Depth-based differentiation of microbial function through sediment-hosted aquifers and enrichment of novel symbionts in the deep terrestrial subsurface.</title>
        <authorList>
            <person name="Probst A.J."/>
            <person name="Ladd B."/>
            <person name="Jarett J.K."/>
            <person name="Geller-Mcgrath D.E."/>
            <person name="Sieber C.M."/>
            <person name="Emerson J.B."/>
            <person name="Anantharaman K."/>
            <person name="Thomas B.C."/>
            <person name="Malmstrom R."/>
            <person name="Stieglmeier M."/>
            <person name="Klingl A."/>
            <person name="Woyke T."/>
            <person name="Ryan C.M."/>
            <person name="Banfield J.F."/>
        </authorList>
    </citation>
    <scope>NUCLEOTIDE SEQUENCE [LARGE SCALE GENOMIC DNA]</scope>
    <source>
        <strain evidence="2">CG22_combo_CG10-13_8_21_14_all_38_20</strain>
    </source>
</reference>
<accession>A0A2H0BWG5</accession>
<dbReference type="InterPro" id="IPR011095">
    <property type="entry name" value="Dala_Dala_lig_C"/>
</dbReference>
<dbReference type="Pfam" id="PF07478">
    <property type="entry name" value="Dala_Dala_lig_C"/>
    <property type="match status" value="1"/>
</dbReference>
<comment type="caution">
    <text evidence="2">The sequence shown here is derived from an EMBL/GenBank/DDBJ whole genome shotgun (WGS) entry which is preliminary data.</text>
</comment>
<organism evidence="2 3">
    <name type="scientific">Candidatus Roizmanbacteria bacterium CG22_combo_CG10-13_8_21_14_all_38_20</name>
    <dbReference type="NCBI Taxonomy" id="1974862"/>
    <lineage>
        <taxon>Bacteria</taxon>
        <taxon>Candidatus Roizmaniibacteriota</taxon>
    </lineage>
</organism>
<dbReference type="EMBL" id="PCTA01000027">
    <property type="protein sequence ID" value="PIP61400.1"/>
    <property type="molecule type" value="Genomic_DNA"/>
</dbReference>
<dbReference type="Gene3D" id="3.30.470.20">
    <property type="entry name" value="ATP-grasp fold, B domain"/>
    <property type="match status" value="1"/>
</dbReference>
<dbReference type="AlphaFoldDB" id="A0A2H0BWG5"/>
<gene>
    <name evidence="2" type="ORF">COW99_04345</name>
</gene>
<name>A0A2H0BWG5_9BACT</name>
<dbReference type="Proteomes" id="UP000231246">
    <property type="component" value="Unassembled WGS sequence"/>
</dbReference>
<proteinExistence type="predicted"/>
<evidence type="ECO:0000313" key="2">
    <source>
        <dbReference type="EMBL" id="PIP61400.1"/>
    </source>
</evidence>
<dbReference type="PANTHER" id="PTHR23132:SF23">
    <property type="entry name" value="D-ALANINE--D-ALANINE LIGASE B"/>
    <property type="match status" value="1"/>
</dbReference>